<feature type="domain" description="HNH nuclease" evidence="1">
    <location>
        <begin position="58"/>
        <end position="108"/>
    </location>
</feature>
<comment type="caution">
    <text evidence="2">The sequence shown here is derived from an EMBL/GenBank/DDBJ whole genome shotgun (WGS) entry which is preliminary data.</text>
</comment>
<gene>
    <name evidence="2" type="ORF">E8A74_36415</name>
</gene>
<dbReference type="EMBL" id="SSMQ01000052">
    <property type="protein sequence ID" value="TKC99897.1"/>
    <property type="molecule type" value="Genomic_DNA"/>
</dbReference>
<dbReference type="SMART" id="SM00507">
    <property type="entry name" value="HNHc"/>
    <property type="match status" value="1"/>
</dbReference>
<dbReference type="RefSeq" id="WP_136933698.1">
    <property type="nucleotide sequence ID" value="NZ_SSMQ01000052.1"/>
</dbReference>
<sequence length="269" mass="30536">MIGLPKRTLPKAARDKLREYQAEIDALPDYAARVEQAKASFSSQNRKGNATFDAVKKALTAMCCGARRCAYCEDSAADEVEHVRPKSLYPEATFVWSNYLYACGPCNGPKNDHYAVFAHASGVRTEVSRPPKAPVLPPVPGDPAFIDPRAEDPTAFLALDLRDTFFFVPRKARGTREYERAQYTIKTLGLNTRDYLPKARQQAFKDYKAHLAQYRASLAEAAPERRLRRLEQDIRERGHPTVWAEMKRQHQQLPALRELFRAVPDALTW</sequence>
<evidence type="ECO:0000313" key="2">
    <source>
        <dbReference type="EMBL" id="TKC99897.1"/>
    </source>
</evidence>
<reference evidence="2 3" key="1">
    <citation type="submission" date="2019-04" db="EMBL/GenBank/DDBJ databases">
        <authorList>
            <person name="Li Y."/>
            <person name="Wang J."/>
        </authorList>
    </citation>
    <scope>NUCLEOTIDE SEQUENCE [LARGE SCALE GENOMIC DNA]</scope>
    <source>
        <strain evidence="2 3">DSM 14668</strain>
    </source>
</reference>
<dbReference type="OrthoDB" id="5422822at2"/>
<dbReference type="Proteomes" id="UP000309215">
    <property type="component" value="Unassembled WGS sequence"/>
</dbReference>
<name>A0A4U1IZ41_9BACT</name>
<protein>
    <recommendedName>
        <fullName evidence="1">HNH nuclease domain-containing protein</fullName>
    </recommendedName>
</protein>
<keyword evidence="3" id="KW-1185">Reference proteome</keyword>
<accession>A0A4U1IZ41</accession>
<dbReference type="InterPro" id="IPR003615">
    <property type="entry name" value="HNH_nuc"/>
</dbReference>
<dbReference type="Gene3D" id="1.10.30.50">
    <property type="match status" value="1"/>
</dbReference>
<evidence type="ECO:0000313" key="3">
    <source>
        <dbReference type="Proteomes" id="UP000309215"/>
    </source>
</evidence>
<proteinExistence type="predicted"/>
<dbReference type="AlphaFoldDB" id="A0A4U1IZ41"/>
<organism evidence="2 3">
    <name type="scientific">Polyangium fumosum</name>
    <dbReference type="NCBI Taxonomy" id="889272"/>
    <lineage>
        <taxon>Bacteria</taxon>
        <taxon>Pseudomonadati</taxon>
        <taxon>Myxococcota</taxon>
        <taxon>Polyangia</taxon>
        <taxon>Polyangiales</taxon>
        <taxon>Polyangiaceae</taxon>
        <taxon>Polyangium</taxon>
    </lineage>
</organism>
<evidence type="ECO:0000259" key="1">
    <source>
        <dbReference type="SMART" id="SM00507"/>
    </source>
</evidence>